<dbReference type="EC" id="3.1.-.-" evidence="3"/>
<dbReference type="RefSeq" id="WP_322937127.1">
    <property type="nucleotide sequence ID" value="NZ_CP141059.1"/>
</dbReference>
<keyword evidence="1" id="KW-0732">Signal</keyword>
<sequence length="302" mass="31638">MSARSTLLGLVVTAALAGCSADEPAAEPRDDPTTERPSATAVVRAGDEYVALGDSYTAAPGIGESDGRDGCVRSRNNYPHLVAEQLDLELTDVSCGGASTTSLTGSQRTLTGEEVDPQFDALGPATDLVTIRIGGNDFALYQLISRICPALAARDPEGHPCRDEADKAEQDLDDLLDELEDRVVSAVRTVVRMAPDATVLVVGYPSVVPEDGTCSELPLADGDYPFALQVNRGLNAALKTAARSADVRYVDLYEATRGHDICGEDPWVAGRTTIGGKGVAWHPFASEQKATAAAIVAALQGP</sequence>
<dbReference type="PROSITE" id="PS51257">
    <property type="entry name" value="PROKAR_LIPOPROTEIN"/>
    <property type="match status" value="1"/>
</dbReference>
<dbReference type="SUPFAM" id="SSF52266">
    <property type="entry name" value="SGNH hydrolase"/>
    <property type="match status" value="1"/>
</dbReference>
<dbReference type="InterPro" id="IPR037460">
    <property type="entry name" value="SEST-like"/>
</dbReference>
<reference evidence="4" key="1">
    <citation type="submission" date="2023-12" db="EMBL/GenBank/DDBJ databases">
        <title>Novel species in genus Nocardioides.</title>
        <authorList>
            <person name="Zhou H."/>
        </authorList>
    </citation>
    <scope>NUCLEOTIDE SEQUENCE [LARGE SCALE GENOMIC DNA]</scope>
    <source>
        <strain evidence="4">HM61</strain>
    </source>
</reference>
<feature type="signal peptide" evidence="1">
    <location>
        <begin position="1"/>
        <end position="25"/>
    </location>
</feature>
<dbReference type="GO" id="GO:0016787">
    <property type="term" value="F:hydrolase activity"/>
    <property type="evidence" value="ECO:0007669"/>
    <property type="project" value="UniProtKB-KW"/>
</dbReference>
<name>A0ABZ0ZQD2_9ACTN</name>
<evidence type="ECO:0000313" key="3">
    <source>
        <dbReference type="EMBL" id="WQQ25981.1"/>
    </source>
</evidence>
<organism evidence="3 4">
    <name type="scientific">Nocardioides bizhenqiangii</name>
    <dbReference type="NCBI Taxonomy" id="3095076"/>
    <lineage>
        <taxon>Bacteria</taxon>
        <taxon>Bacillati</taxon>
        <taxon>Actinomycetota</taxon>
        <taxon>Actinomycetes</taxon>
        <taxon>Propionibacteriales</taxon>
        <taxon>Nocardioidaceae</taxon>
        <taxon>Nocardioides</taxon>
    </lineage>
</organism>
<dbReference type="Proteomes" id="UP001327225">
    <property type="component" value="Chromosome"/>
</dbReference>
<dbReference type="InterPro" id="IPR013830">
    <property type="entry name" value="SGNH_hydro"/>
</dbReference>
<gene>
    <name evidence="3" type="ORF">SHK19_18680</name>
</gene>
<keyword evidence="4" id="KW-1185">Reference proteome</keyword>
<feature type="domain" description="SGNH hydrolase-type esterase" evidence="2">
    <location>
        <begin position="51"/>
        <end position="270"/>
    </location>
</feature>
<keyword evidence="3" id="KW-0378">Hydrolase</keyword>
<evidence type="ECO:0000313" key="4">
    <source>
        <dbReference type="Proteomes" id="UP001327225"/>
    </source>
</evidence>
<dbReference type="EMBL" id="CP141059">
    <property type="protein sequence ID" value="WQQ25981.1"/>
    <property type="molecule type" value="Genomic_DNA"/>
</dbReference>
<dbReference type="CDD" id="cd01823">
    <property type="entry name" value="SEST_like"/>
    <property type="match status" value="1"/>
</dbReference>
<protein>
    <submittedName>
        <fullName evidence="3">SGNH/GDSL hydrolase family protein</fullName>
        <ecNumber evidence="3">3.1.-.-</ecNumber>
    </submittedName>
</protein>
<proteinExistence type="predicted"/>
<accession>A0ABZ0ZQD2</accession>
<dbReference type="PANTHER" id="PTHR37981:SF1">
    <property type="entry name" value="SGNH HYDROLASE-TYPE ESTERASE DOMAIN-CONTAINING PROTEIN"/>
    <property type="match status" value="1"/>
</dbReference>
<dbReference type="Gene3D" id="3.40.50.1110">
    <property type="entry name" value="SGNH hydrolase"/>
    <property type="match status" value="1"/>
</dbReference>
<evidence type="ECO:0000259" key="2">
    <source>
        <dbReference type="Pfam" id="PF13472"/>
    </source>
</evidence>
<feature type="chain" id="PRO_5045388162" evidence="1">
    <location>
        <begin position="26"/>
        <end position="302"/>
    </location>
</feature>
<dbReference type="PANTHER" id="PTHR37981">
    <property type="entry name" value="LIPASE 2"/>
    <property type="match status" value="1"/>
</dbReference>
<dbReference type="Pfam" id="PF13472">
    <property type="entry name" value="Lipase_GDSL_2"/>
    <property type="match status" value="1"/>
</dbReference>
<dbReference type="InterPro" id="IPR036514">
    <property type="entry name" value="SGNH_hydro_sf"/>
</dbReference>
<evidence type="ECO:0000256" key="1">
    <source>
        <dbReference type="SAM" id="SignalP"/>
    </source>
</evidence>